<protein>
    <submittedName>
        <fullName evidence="2">N-acetyltransferase</fullName>
    </submittedName>
</protein>
<dbReference type="PANTHER" id="PTHR43792">
    <property type="entry name" value="GNAT FAMILY, PUTATIVE (AFU_ORTHOLOGUE AFUA_3G00765)-RELATED-RELATED"/>
    <property type="match status" value="1"/>
</dbReference>
<dbReference type="SUPFAM" id="SSF55729">
    <property type="entry name" value="Acyl-CoA N-acyltransferases (Nat)"/>
    <property type="match status" value="1"/>
</dbReference>
<dbReference type="InterPro" id="IPR051531">
    <property type="entry name" value="N-acetyltransferase"/>
</dbReference>
<dbReference type="PANTHER" id="PTHR43792:SF9">
    <property type="entry name" value="RIBOSOMAL-PROTEIN-ALANINE ACETYLTRANSFERASE"/>
    <property type="match status" value="1"/>
</dbReference>
<proteinExistence type="predicted"/>
<evidence type="ECO:0000259" key="1">
    <source>
        <dbReference type="PROSITE" id="PS51186"/>
    </source>
</evidence>
<dbReference type="EMBL" id="BMFK01000001">
    <property type="protein sequence ID" value="GGE73334.1"/>
    <property type="molecule type" value="Genomic_DNA"/>
</dbReference>
<organism evidence="2 3">
    <name type="scientific">Priestia taiwanensis</name>
    <dbReference type="NCBI Taxonomy" id="1347902"/>
    <lineage>
        <taxon>Bacteria</taxon>
        <taxon>Bacillati</taxon>
        <taxon>Bacillota</taxon>
        <taxon>Bacilli</taxon>
        <taxon>Bacillales</taxon>
        <taxon>Bacillaceae</taxon>
        <taxon>Priestia</taxon>
    </lineage>
</organism>
<reference evidence="2" key="1">
    <citation type="journal article" date="2014" name="Int. J. Syst. Evol. Microbiol.">
        <title>Complete genome sequence of Corynebacterium casei LMG S-19264T (=DSM 44701T), isolated from a smear-ripened cheese.</title>
        <authorList>
            <consortium name="US DOE Joint Genome Institute (JGI-PGF)"/>
            <person name="Walter F."/>
            <person name="Albersmeier A."/>
            <person name="Kalinowski J."/>
            <person name="Ruckert C."/>
        </authorList>
    </citation>
    <scope>NUCLEOTIDE SEQUENCE</scope>
    <source>
        <strain evidence="2">CGMCC 1.12698</strain>
    </source>
</reference>
<dbReference type="Gene3D" id="3.40.630.30">
    <property type="match status" value="1"/>
</dbReference>
<dbReference type="Proteomes" id="UP000605259">
    <property type="component" value="Unassembled WGS sequence"/>
</dbReference>
<dbReference type="InterPro" id="IPR000182">
    <property type="entry name" value="GNAT_dom"/>
</dbReference>
<gene>
    <name evidence="2" type="ORF">GCM10007140_24010</name>
</gene>
<dbReference type="CDD" id="cd04301">
    <property type="entry name" value="NAT_SF"/>
    <property type="match status" value="1"/>
</dbReference>
<dbReference type="InterPro" id="IPR016181">
    <property type="entry name" value="Acyl_CoA_acyltransferase"/>
</dbReference>
<reference evidence="2" key="2">
    <citation type="submission" date="2020-09" db="EMBL/GenBank/DDBJ databases">
        <authorList>
            <person name="Sun Q."/>
            <person name="Zhou Y."/>
        </authorList>
    </citation>
    <scope>NUCLEOTIDE SEQUENCE</scope>
    <source>
        <strain evidence="2">CGMCC 1.12698</strain>
    </source>
</reference>
<evidence type="ECO:0000313" key="2">
    <source>
        <dbReference type="EMBL" id="GGE73334.1"/>
    </source>
</evidence>
<accession>A0A917AT57</accession>
<evidence type="ECO:0000313" key="3">
    <source>
        <dbReference type="Proteomes" id="UP000605259"/>
    </source>
</evidence>
<sequence>MEFPMLHSERLLLRKMDERDIDALYAYFSKDIVTQYFGMDTFKEVEDARKLLDSFGQTFEQRRGYRWGIVLKETNTLIGTFGIHSLLALHKRAEIGYDLHPDYWHKGYATEALETVLTFGFNKLGLHRIGAIIFPANTASKNLVLKRGFVEEGTLRDYIFQHGKSHDTIIYSLTRKEWDLNK</sequence>
<name>A0A917AT57_9BACI</name>
<keyword evidence="3" id="KW-1185">Reference proteome</keyword>
<comment type="caution">
    <text evidence="2">The sequence shown here is derived from an EMBL/GenBank/DDBJ whole genome shotgun (WGS) entry which is preliminary data.</text>
</comment>
<dbReference type="AlphaFoldDB" id="A0A917AT57"/>
<dbReference type="PROSITE" id="PS51186">
    <property type="entry name" value="GNAT"/>
    <property type="match status" value="1"/>
</dbReference>
<dbReference type="GO" id="GO:0008999">
    <property type="term" value="F:protein-N-terminal-alanine acetyltransferase activity"/>
    <property type="evidence" value="ECO:0007669"/>
    <property type="project" value="TreeGrafter"/>
</dbReference>
<dbReference type="RefSeq" id="WP_188388569.1">
    <property type="nucleotide sequence ID" value="NZ_BMFK01000001.1"/>
</dbReference>
<dbReference type="GO" id="GO:0005737">
    <property type="term" value="C:cytoplasm"/>
    <property type="evidence" value="ECO:0007669"/>
    <property type="project" value="TreeGrafter"/>
</dbReference>
<feature type="domain" description="N-acetyltransferase" evidence="1">
    <location>
        <begin position="11"/>
        <end position="176"/>
    </location>
</feature>
<dbReference type="Pfam" id="PF13302">
    <property type="entry name" value="Acetyltransf_3"/>
    <property type="match status" value="1"/>
</dbReference>